<keyword evidence="3" id="KW-1185">Reference proteome</keyword>
<dbReference type="AlphaFoldDB" id="A0A1H8P3W2"/>
<reference evidence="2 3" key="1">
    <citation type="submission" date="2016-10" db="EMBL/GenBank/DDBJ databases">
        <authorList>
            <person name="de Groot N.N."/>
        </authorList>
    </citation>
    <scope>NUCLEOTIDE SEQUENCE [LARGE SCALE GENOMIC DNA]</scope>
    <source>
        <strain evidence="2 3">DSM 13305</strain>
    </source>
</reference>
<dbReference type="RefSeq" id="WP_091743638.1">
    <property type="nucleotide sequence ID" value="NZ_FODY01000001.1"/>
</dbReference>
<name>A0A1H8P3W2_9FIRM</name>
<dbReference type="STRING" id="112903.SAMN04490178_101326"/>
<dbReference type="EMBL" id="FODY01000001">
    <property type="protein sequence ID" value="SEO36545.1"/>
    <property type="molecule type" value="Genomic_DNA"/>
</dbReference>
<protein>
    <submittedName>
        <fullName evidence="2">Uncharacterized protein</fullName>
    </submittedName>
</protein>
<proteinExistence type="predicted"/>
<dbReference type="OrthoDB" id="9862888at2"/>
<accession>A0A1H8P3W2</accession>
<sequence length="68" mass="7771">MTIIISRAGILHKIRILLRSTIFLLVLVFVLLQIISMVWTAGTENRDLHRQQLLEKPLRVCSDSVNSS</sequence>
<keyword evidence="1" id="KW-1133">Transmembrane helix</keyword>
<evidence type="ECO:0000313" key="3">
    <source>
        <dbReference type="Proteomes" id="UP000198847"/>
    </source>
</evidence>
<feature type="transmembrane region" description="Helical" evidence="1">
    <location>
        <begin position="21"/>
        <end position="41"/>
    </location>
</feature>
<keyword evidence="1" id="KW-0472">Membrane</keyword>
<gene>
    <name evidence="2" type="ORF">SAMN04490178_101326</name>
</gene>
<organism evidence="2 3">
    <name type="scientific">Propionispora vibrioides</name>
    <dbReference type="NCBI Taxonomy" id="112903"/>
    <lineage>
        <taxon>Bacteria</taxon>
        <taxon>Bacillati</taxon>
        <taxon>Bacillota</taxon>
        <taxon>Negativicutes</taxon>
        <taxon>Selenomonadales</taxon>
        <taxon>Sporomusaceae</taxon>
        <taxon>Propionispora</taxon>
    </lineage>
</organism>
<evidence type="ECO:0000313" key="2">
    <source>
        <dbReference type="EMBL" id="SEO36545.1"/>
    </source>
</evidence>
<keyword evidence="1" id="KW-0812">Transmembrane</keyword>
<dbReference type="Proteomes" id="UP000198847">
    <property type="component" value="Unassembled WGS sequence"/>
</dbReference>
<evidence type="ECO:0000256" key="1">
    <source>
        <dbReference type="SAM" id="Phobius"/>
    </source>
</evidence>